<dbReference type="InterPro" id="IPR010288">
    <property type="entry name" value="EcsB_ABC"/>
</dbReference>
<feature type="transmembrane region" description="Helical" evidence="1">
    <location>
        <begin position="20"/>
        <end position="43"/>
    </location>
</feature>
<keyword evidence="1" id="KW-0472">Membrane</keyword>
<evidence type="ECO:0000256" key="1">
    <source>
        <dbReference type="SAM" id="Phobius"/>
    </source>
</evidence>
<sequence length="348" mass="40893">MRKLFQRRRLDFLERCSKYLRYVLNDHFVLVLMVFLGFLSLQYRQLLLNFPENTWSVGLSVLVINGLLLFVGRLAIYVEEADQVFLLPKEKEVSEEVRTAAIRSFLLWSGIQILLQLILVPIYLKLGLTVWMIVLYVLGLLGMKIILIRRQMALYQSQNVFDWSEAIEREQKRKQTILRFFALFTTVKGITTTVKRRGYLDTLLNLAKKKQGQTWFYLYLRAFLRAGDYLGLTVRLLLLAILSVIAIEESWISIGLVVVFHYLLLFQLLGLYKHYDYQYLTQLYPLDGQRRKVGFQRLLRVILYGLLAVEVVIALLFSQEKIMVIFLPLIGIFLHEVYLPLKLKKLID</sequence>
<dbReference type="PIRSF" id="PIRSF037259">
    <property type="entry name" value="EcsB_ABC"/>
    <property type="match status" value="1"/>
</dbReference>
<dbReference type="RefSeq" id="WP_120172159.1">
    <property type="nucleotide sequence ID" value="NZ_AP018400.1"/>
</dbReference>
<feature type="transmembrane region" description="Helical" evidence="1">
    <location>
        <begin position="55"/>
        <end position="76"/>
    </location>
</feature>
<dbReference type="Pfam" id="PF05975">
    <property type="entry name" value="EcsB"/>
    <property type="match status" value="1"/>
</dbReference>
<dbReference type="GO" id="GO:0016020">
    <property type="term" value="C:membrane"/>
    <property type="evidence" value="ECO:0007669"/>
    <property type="project" value="InterPro"/>
</dbReference>
<name>A0A2Z5TSN4_9STRE</name>
<feature type="transmembrane region" description="Helical" evidence="1">
    <location>
        <begin position="229"/>
        <end position="247"/>
    </location>
</feature>
<dbReference type="OrthoDB" id="2447941at2"/>
<reference evidence="2 3" key="1">
    <citation type="journal article" date="2018" name="Genome Biol. Evol.">
        <title>Complete Genome Sequence of Streptococcus ruminantium sp. nov. GUT-187T (=DSM 104980T =JCM 31869T), the Type Strain of S. ruminantium, and Comparison with Genome Sequences of Streptococcus suis Strains.</title>
        <authorList>
            <person name="Tohya M."/>
            <person name="Sekizaki T."/>
            <person name="Miyoshi-Akiyama T."/>
        </authorList>
    </citation>
    <scope>NUCLEOTIDE SEQUENCE [LARGE SCALE GENOMIC DNA]</scope>
    <source>
        <strain evidence="2 3">GUT187T</strain>
    </source>
</reference>
<dbReference type="KEGG" id="srq:SR187_8410"/>
<organism evidence="2 3">
    <name type="scientific">Streptococcus ruminantium</name>
    <dbReference type="NCBI Taxonomy" id="1917441"/>
    <lineage>
        <taxon>Bacteria</taxon>
        <taxon>Bacillati</taxon>
        <taxon>Bacillota</taxon>
        <taxon>Bacilli</taxon>
        <taxon>Lactobacillales</taxon>
        <taxon>Streptococcaceae</taxon>
        <taxon>Streptococcus</taxon>
    </lineage>
</organism>
<protein>
    <submittedName>
        <fullName evidence="2">Multidrug ABC transporter permease</fullName>
    </submittedName>
</protein>
<feature type="transmembrane region" description="Helical" evidence="1">
    <location>
        <begin position="298"/>
        <end position="317"/>
    </location>
</feature>
<dbReference type="EMBL" id="AP018400">
    <property type="protein sequence ID" value="BBA93285.1"/>
    <property type="molecule type" value="Genomic_DNA"/>
</dbReference>
<gene>
    <name evidence="2" type="ORF">SR187_8410</name>
</gene>
<dbReference type="GeneID" id="52230197"/>
<accession>A0A2Z5TSN4</accession>
<feature type="transmembrane region" description="Helical" evidence="1">
    <location>
        <begin position="105"/>
        <end position="124"/>
    </location>
</feature>
<feature type="transmembrane region" description="Helical" evidence="1">
    <location>
        <begin position="130"/>
        <end position="148"/>
    </location>
</feature>
<feature type="transmembrane region" description="Helical" evidence="1">
    <location>
        <begin position="253"/>
        <end position="272"/>
    </location>
</feature>
<keyword evidence="1" id="KW-1133">Transmembrane helix</keyword>
<proteinExistence type="predicted"/>
<dbReference type="AlphaFoldDB" id="A0A2Z5TSN4"/>
<evidence type="ECO:0000313" key="3">
    <source>
        <dbReference type="Proteomes" id="UP000269331"/>
    </source>
</evidence>
<feature type="transmembrane region" description="Helical" evidence="1">
    <location>
        <begin position="323"/>
        <end position="341"/>
    </location>
</feature>
<dbReference type="Proteomes" id="UP000269331">
    <property type="component" value="Chromosome"/>
</dbReference>
<keyword evidence="1" id="KW-0812">Transmembrane</keyword>
<evidence type="ECO:0000313" key="2">
    <source>
        <dbReference type="EMBL" id="BBA93285.1"/>
    </source>
</evidence>